<dbReference type="Pfam" id="PF07977">
    <property type="entry name" value="FabA"/>
    <property type="match status" value="1"/>
</dbReference>
<reference evidence="1" key="1">
    <citation type="journal article" date="2015" name="Proc. Natl. Acad. Sci. U.S.A.">
        <title>Networks of energetic and metabolic interactions define dynamics in microbial communities.</title>
        <authorList>
            <person name="Embree M."/>
            <person name="Liu J.K."/>
            <person name="Al-Bassam M.M."/>
            <person name="Zengler K."/>
        </authorList>
    </citation>
    <scope>NUCLEOTIDE SEQUENCE</scope>
</reference>
<dbReference type="UniPathway" id="UPA00094"/>
<dbReference type="Gene3D" id="3.10.129.10">
    <property type="entry name" value="Hotdog Thioesterase"/>
    <property type="match status" value="1"/>
</dbReference>
<proteinExistence type="predicted"/>
<dbReference type="InterPro" id="IPR029069">
    <property type="entry name" value="HotDog_dom_sf"/>
</dbReference>
<name>A0A0W8FPX8_9ZZZZ</name>
<dbReference type="PANTHER" id="PTHR30272">
    <property type="entry name" value="3-HYDROXYACYL-[ACYL-CARRIER-PROTEIN] DEHYDRATASE"/>
    <property type="match status" value="1"/>
</dbReference>
<comment type="caution">
    <text evidence="1">The sequence shown here is derived from an EMBL/GenBank/DDBJ whole genome shotgun (WGS) entry which is preliminary data.</text>
</comment>
<dbReference type="EMBL" id="LNQE01000929">
    <property type="protein sequence ID" value="KUG22967.1"/>
    <property type="molecule type" value="Genomic_DNA"/>
</dbReference>
<protein>
    <submittedName>
        <fullName evidence="1">3-hydroxydecanoyl-acp dehydratase</fullName>
        <ecNumber evidence="1">4.2.1.59</ecNumber>
    </submittedName>
</protein>
<dbReference type="PANTHER" id="PTHR30272:SF8">
    <property type="entry name" value="3-HYDROXYDECANOYL-[ACYL-CARRIER-PROTEIN] DEHYDRATASE"/>
    <property type="match status" value="1"/>
</dbReference>
<gene>
    <name evidence="1" type="ORF">ASZ90_007252</name>
</gene>
<evidence type="ECO:0000313" key="1">
    <source>
        <dbReference type="EMBL" id="KUG22967.1"/>
    </source>
</evidence>
<dbReference type="GO" id="GO:0019171">
    <property type="term" value="F:(3R)-hydroxyacyl-[acyl-carrier-protein] dehydratase activity"/>
    <property type="evidence" value="ECO:0007669"/>
    <property type="project" value="UniProtKB-EC"/>
</dbReference>
<accession>A0A0W8FPX8</accession>
<dbReference type="InterPro" id="IPR013114">
    <property type="entry name" value="FabA_FabZ"/>
</dbReference>
<dbReference type="SUPFAM" id="SSF54637">
    <property type="entry name" value="Thioesterase/thiol ester dehydrase-isomerase"/>
    <property type="match status" value="1"/>
</dbReference>
<dbReference type="AlphaFoldDB" id="A0A0W8FPX8"/>
<dbReference type="GO" id="GO:0006633">
    <property type="term" value="P:fatty acid biosynthetic process"/>
    <property type="evidence" value="ECO:0007669"/>
    <property type="project" value="UniProtKB-UniPathway"/>
</dbReference>
<organism evidence="1">
    <name type="scientific">hydrocarbon metagenome</name>
    <dbReference type="NCBI Taxonomy" id="938273"/>
    <lineage>
        <taxon>unclassified sequences</taxon>
        <taxon>metagenomes</taxon>
        <taxon>ecological metagenomes</taxon>
    </lineage>
</organism>
<sequence>MKYQEFLKRDHFNFEELLAFSYGRLITDPPEHFDAKLPAPPFLMVDRILLIESDGKQGKMIAEQDIRMDAWYFQCHFSGDPVQPGCLGVDAIWQLLGFFCVWKGSLGTGRALGCGEVAFNGQIRPFNKCVRFEVDVRRYSLLKESGASIVIGDGRIFIDNELIATVGQARTGVFKNIAYKDYPLRSKYSIGGIMEK</sequence>
<dbReference type="NCBIfam" id="NF003509">
    <property type="entry name" value="PRK05174.1"/>
    <property type="match status" value="1"/>
</dbReference>
<dbReference type="EC" id="4.2.1.59" evidence="1"/>
<keyword evidence="1" id="KW-0456">Lyase</keyword>